<protein>
    <submittedName>
        <fullName evidence="2">Uncharacterized protein</fullName>
    </submittedName>
</protein>
<feature type="region of interest" description="Disordered" evidence="1">
    <location>
        <begin position="1"/>
        <end position="20"/>
    </location>
</feature>
<comment type="caution">
    <text evidence="2">The sequence shown here is derived from an EMBL/GenBank/DDBJ whole genome shotgun (WGS) entry which is preliminary data.</text>
</comment>
<feature type="compositionally biased region" description="Polar residues" evidence="1">
    <location>
        <begin position="9"/>
        <end position="20"/>
    </location>
</feature>
<keyword evidence="3" id="KW-1185">Reference proteome</keyword>
<organism evidence="2 3">
    <name type="scientific">Portunus trituberculatus</name>
    <name type="common">Swimming crab</name>
    <name type="synonym">Neptunus trituberculatus</name>
    <dbReference type="NCBI Taxonomy" id="210409"/>
    <lineage>
        <taxon>Eukaryota</taxon>
        <taxon>Metazoa</taxon>
        <taxon>Ecdysozoa</taxon>
        <taxon>Arthropoda</taxon>
        <taxon>Crustacea</taxon>
        <taxon>Multicrustacea</taxon>
        <taxon>Malacostraca</taxon>
        <taxon>Eumalacostraca</taxon>
        <taxon>Eucarida</taxon>
        <taxon>Decapoda</taxon>
        <taxon>Pleocyemata</taxon>
        <taxon>Brachyura</taxon>
        <taxon>Eubrachyura</taxon>
        <taxon>Portunoidea</taxon>
        <taxon>Portunidae</taxon>
        <taxon>Portuninae</taxon>
        <taxon>Portunus</taxon>
    </lineage>
</organism>
<name>A0A5B7IGE4_PORTR</name>
<evidence type="ECO:0000256" key="1">
    <source>
        <dbReference type="SAM" id="MobiDB-lite"/>
    </source>
</evidence>
<evidence type="ECO:0000313" key="3">
    <source>
        <dbReference type="Proteomes" id="UP000324222"/>
    </source>
</evidence>
<sequence length="61" mass="6615">MRPGAYGVKTSNELPSRCNLPSTQRFFPDLHADTMNNQSHILVGANTDHTPQPSTSQGTCS</sequence>
<accession>A0A5B7IGE4</accession>
<gene>
    <name evidence="2" type="ORF">E2C01_074160</name>
</gene>
<evidence type="ECO:0000313" key="2">
    <source>
        <dbReference type="EMBL" id="MPC79624.1"/>
    </source>
</evidence>
<dbReference type="AlphaFoldDB" id="A0A5B7IGE4"/>
<dbReference type="EMBL" id="VSRR010051616">
    <property type="protein sequence ID" value="MPC79624.1"/>
    <property type="molecule type" value="Genomic_DNA"/>
</dbReference>
<proteinExistence type="predicted"/>
<reference evidence="2 3" key="1">
    <citation type="submission" date="2019-05" db="EMBL/GenBank/DDBJ databases">
        <title>Another draft genome of Portunus trituberculatus and its Hox gene families provides insights of decapod evolution.</title>
        <authorList>
            <person name="Jeong J.-H."/>
            <person name="Song I."/>
            <person name="Kim S."/>
            <person name="Choi T."/>
            <person name="Kim D."/>
            <person name="Ryu S."/>
            <person name="Kim W."/>
        </authorList>
    </citation>
    <scope>NUCLEOTIDE SEQUENCE [LARGE SCALE GENOMIC DNA]</scope>
    <source>
        <tissue evidence="2">Muscle</tissue>
    </source>
</reference>
<dbReference type="Proteomes" id="UP000324222">
    <property type="component" value="Unassembled WGS sequence"/>
</dbReference>